<dbReference type="GO" id="GO:0006281">
    <property type="term" value="P:DNA repair"/>
    <property type="evidence" value="ECO:0007669"/>
    <property type="project" value="InterPro"/>
</dbReference>
<dbReference type="InterPro" id="IPR036420">
    <property type="entry name" value="BRCT_dom_sf"/>
</dbReference>
<dbReference type="GO" id="GO:0003689">
    <property type="term" value="F:DNA clamp loader activity"/>
    <property type="evidence" value="ECO:0007669"/>
    <property type="project" value="UniProtKB-UniRule"/>
</dbReference>
<keyword evidence="7 8" id="KW-0539">Nucleus</keyword>
<gene>
    <name evidence="11" type="ORF">BCR42DRAFT_403212</name>
</gene>
<dbReference type="Pfam" id="PF00004">
    <property type="entry name" value="AAA"/>
    <property type="match status" value="1"/>
</dbReference>
<dbReference type="SMART" id="SM00292">
    <property type="entry name" value="BRCT"/>
    <property type="match status" value="1"/>
</dbReference>
<evidence type="ECO:0000256" key="2">
    <source>
        <dbReference type="ARBA" id="ARBA00006116"/>
    </source>
</evidence>
<feature type="domain" description="BRCT" evidence="10">
    <location>
        <begin position="161"/>
        <end position="240"/>
    </location>
</feature>
<dbReference type="Gene3D" id="1.20.272.10">
    <property type="match status" value="1"/>
</dbReference>
<dbReference type="CDD" id="cd18140">
    <property type="entry name" value="HLD_clamp_RFC"/>
    <property type="match status" value="1"/>
</dbReference>
<dbReference type="PANTHER" id="PTHR23389:SF6">
    <property type="entry name" value="REPLICATION FACTOR C SUBUNIT 1"/>
    <property type="match status" value="1"/>
</dbReference>
<dbReference type="FunFam" id="3.40.50.300:FF:000395">
    <property type="entry name" value="Replication factor C subunit 1"/>
    <property type="match status" value="1"/>
</dbReference>
<evidence type="ECO:0000256" key="1">
    <source>
        <dbReference type="ARBA" id="ARBA00004123"/>
    </source>
</evidence>
<dbReference type="InterPro" id="IPR013725">
    <property type="entry name" value="DNA_replication_fac_RFC1_C"/>
</dbReference>
<name>A0A1X2IZ27_9FUNG</name>
<evidence type="ECO:0000256" key="6">
    <source>
        <dbReference type="ARBA" id="ARBA00022840"/>
    </source>
</evidence>
<dbReference type="Gene3D" id="1.10.8.60">
    <property type="match status" value="1"/>
</dbReference>
<dbReference type="OrthoDB" id="446168at2759"/>
<comment type="similarity">
    <text evidence="2 8">Belongs to the activator 1 large subunit family.</text>
</comment>
<dbReference type="InterPro" id="IPR008921">
    <property type="entry name" value="DNA_pol3_clamp-load_cplx_C"/>
</dbReference>
<dbReference type="InterPro" id="IPR003959">
    <property type="entry name" value="ATPase_AAA_core"/>
</dbReference>
<reference evidence="11 12" key="1">
    <citation type="submission" date="2016-07" db="EMBL/GenBank/DDBJ databases">
        <title>Pervasive Adenine N6-methylation of Active Genes in Fungi.</title>
        <authorList>
            <consortium name="DOE Joint Genome Institute"/>
            <person name="Mondo S.J."/>
            <person name="Dannebaum R.O."/>
            <person name="Kuo R.C."/>
            <person name="Labutti K."/>
            <person name="Haridas S."/>
            <person name="Kuo A."/>
            <person name="Salamov A."/>
            <person name="Ahrendt S.R."/>
            <person name="Lipzen A."/>
            <person name="Sullivan W."/>
            <person name="Andreopoulos W.B."/>
            <person name="Clum A."/>
            <person name="Lindquist E."/>
            <person name="Daum C."/>
            <person name="Ramamoorthy G.K."/>
            <person name="Gryganskyi A."/>
            <person name="Culley D."/>
            <person name="Magnuson J.K."/>
            <person name="James T.Y."/>
            <person name="O'Malley M.A."/>
            <person name="Stajich J.E."/>
            <person name="Spatafora J.W."/>
            <person name="Visel A."/>
            <person name="Grigoriev I.V."/>
        </authorList>
    </citation>
    <scope>NUCLEOTIDE SEQUENCE [LARGE SCALE GENOMIC DNA]</scope>
    <source>
        <strain evidence="11 12">NRRL 1336</strain>
    </source>
</reference>
<dbReference type="InterPro" id="IPR012178">
    <property type="entry name" value="RFC1"/>
</dbReference>
<keyword evidence="12" id="KW-1185">Reference proteome</keyword>
<keyword evidence="5 8" id="KW-0547">Nucleotide-binding</keyword>
<keyword evidence="6 8" id="KW-0067">ATP-binding</keyword>
<dbReference type="PIRSF" id="PIRSF036578">
    <property type="entry name" value="RFC1"/>
    <property type="match status" value="1"/>
</dbReference>
<comment type="subcellular location">
    <subcellularLocation>
        <location evidence="1 8">Nucleus</location>
    </subcellularLocation>
</comment>
<evidence type="ECO:0000256" key="5">
    <source>
        <dbReference type="ARBA" id="ARBA00022741"/>
    </source>
</evidence>
<dbReference type="STRING" id="90262.A0A1X2IZ27"/>
<proteinExistence type="inferred from homology"/>
<dbReference type="EMBL" id="MCGE01000002">
    <property type="protein sequence ID" value="ORZ24576.1"/>
    <property type="molecule type" value="Genomic_DNA"/>
</dbReference>
<comment type="caution">
    <text evidence="11">The sequence shown here is derived from an EMBL/GenBank/DDBJ whole genome shotgun (WGS) entry which is preliminary data.</text>
</comment>
<evidence type="ECO:0000256" key="7">
    <source>
        <dbReference type="ARBA" id="ARBA00023242"/>
    </source>
</evidence>
<feature type="compositionally biased region" description="Polar residues" evidence="9">
    <location>
        <begin position="52"/>
        <end position="63"/>
    </location>
</feature>
<evidence type="ECO:0000259" key="10">
    <source>
        <dbReference type="PROSITE" id="PS50172"/>
    </source>
</evidence>
<feature type="compositionally biased region" description="Polar residues" evidence="9">
    <location>
        <begin position="75"/>
        <end position="88"/>
    </location>
</feature>
<dbReference type="GO" id="GO:0003677">
    <property type="term" value="F:DNA binding"/>
    <property type="evidence" value="ECO:0007669"/>
    <property type="project" value="InterPro"/>
</dbReference>
<dbReference type="PROSITE" id="PS50172">
    <property type="entry name" value="BRCT"/>
    <property type="match status" value="1"/>
</dbReference>
<dbReference type="Pfam" id="PF00533">
    <property type="entry name" value="BRCT"/>
    <property type="match status" value="1"/>
</dbReference>
<accession>A0A1X2IZ27</accession>
<dbReference type="GO" id="GO:0016887">
    <property type="term" value="F:ATP hydrolysis activity"/>
    <property type="evidence" value="ECO:0007669"/>
    <property type="project" value="InterPro"/>
</dbReference>
<dbReference type="GO" id="GO:0005663">
    <property type="term" value="C:DNA replication factor C complex"/>
    <property type="evidence" value="ECO:0007669"/>
    <property type="project" value="InterPro"/>
</dbReference>
<evidence type="ECO:0000256" key="3">
    <source>
        <dbReference type="ARBA" id="ARBA00020401"/>
    </source>
</evidence>
<dbReference type="Gene3D" id="3.40.50.10190">
    <property type="entry name" value="BRCT domain"/>
    <property type="match status" value="1"/>
</dbReference>
<dbReference type="InterPro" id="IPR027417">
    <property type="entry name" value="P-loop_NTPase"/>
</dbReference>
<dbReference type="InterPro" id="IPR001357">
    <property type="entry name" value="BRCT_dom"/>
</dbReference>
<dbReference type="AlphaFoldDB" id="A0A1X2IZ27"/>
<feature type="compositionally biased region" description="Polar residues" evidence="9">
    <location>
        <begin position="104"/>
        <end position="115"/>
    </location>
</feature>
<sequence>MAGIKSAFKKTPKKVSGDSSKRKKLSVQNSEDDDDFATPPPNKKIKEEISQYVPSKSTMTETINDNEDGTRTESSHQPTSHAPSSKSTLKYCPSIGSKRKAPTPATTKSKSQSKITYDADDLQQPKTGKELNTKPGSKSGYYQLLHRAPPSALGSRPKPIGKEGCLANMTFVLSGEFDTITKDDIKDIIKTYGGRVTTAVSGKTTYLLRGRDAGQSKLDKANSLKTKILDEDGFYDIVEKSAGEKERGSTPVESTKASTTKSSASKSSSKLSKPKPSTSKATAGDSTPSNDILWTEKYKPKTSADIIGNKSIIGKLSSWLGDWQANRQKNFPEGEGSQGFRAALLSGPPGIGKTTAAQLLAKEHGYTAMELNASDTRNKKILGELVQETTFNRSMTEFFSADSTGSSVKVNKLKSADGKLVLIMDEVDGMSSGDRGGSAELARLIRSTNIPIICICNDIRSDKVKPLLKVCFEAKFTRTPARTIRPKLMKIAQSENLTIEPNAIDELVAATGNDIRQVINILSTYRLCSNDMKFGDAKSIGSQNQKYSQISLFEIPVQLLGNSRWQHPNMNQLADIYFHDYTLSHLIIYENYTKSSPAKAYQWNQSANLKEIDCLEMELFADAANAIADGDLVDSRIGKYQEYSLMPVHSIFSCVRPAYYVQGNLGGNRMGFPQWLGQNSKTLKNMRLLADIQNKLRSKATVDLSEVRYHYVPALTCNLFTDIANGDYEKAMDTMDYYYLDRENLETLSDIALSEKPAMNTLSAGAKRNFNKAYKGRVHPILFQLDDTSPLKSKIKAPKEDLEGVIFDVEPEAAVGSDDEGE</sequence>
<feature type="region of interest" description="Disordered" evidence="9">
    <location>
        <begin position="1"/>
        <end position="139"/>
    </location>
</feature>
<dbReference type="GO" id="GO:0006271">
    <property type="term" value="P:DNA strand elongation involved in DNA replication"/>
    <property type="evidence" value="ECO:0007669"/>
    <property type="project" value="UniProtKB-ARBA"/>
</dbReference>
<dbReference type="Pfam" id="PF08519">
    <property type="entry name" value="RFC1"/>
    <property type="match status" value="1"/>
</dbReference>
<dbReference type="SUPFAM" id="SSF48019">
    <property type="entry name" value="post-AAA+ oligomerization domain-like"/>
    <property type="match status" value="1"/>
</dbReference>
<dbReference type="GO" id="GO:0005524">
    <property type="term" value="F:ATP binding"/>
    <property type="evidence" value="ECO:0007669"/>
    <property type="project" value="UniProtKB-UniRule"/>
</dbReference>
<dbReference type="CDD" id="cd00009">
    <property type="entry name" value="AAA"/>
    <property type="match status" value="1"/>
</dbReference>
<dbReference type="Gene3D" id="3.40.50.300">
    <property type="entry name" value="P-loop containing nucleotide triphosphate hydrolases"/>
    <property type="match status" value="1"/>
</dbReference>
<dbReference type="PANTHER" id="PTHR23389">
    <property type="entry name" value="CHROMOSOME TRANSMISSION FIDELITY FACTOR 18"/>
    <property type="match status" value="1"/>
</dbReference>
<evidence type="ECO:0000256" key="9">
    <source>
        <dbReference type="SAM" id="MobiDB-lite"/>
    </source>
</evidence>
<protein>
    <recommendedName>
        <fullName evidence="3 8">Replication factor C subunit 1</fullName>
    </recommendedName>
</protein>
<evidence type="ECO:0000313" key="12">
    <source>
        <dbReference type="Proteomes" id="UP000193560"/>
    </source>
</evidence>
<evidence type="ECO:0000256" key="8">
    <source>
        <dbReference type="PIRNR" id="PIRNR036578"/>
    </source>
</evidence>
<feature type="compositionally biased region" description="Low complexity" evidence="9">
    <location>
        <begin position="254"/>
        <end position="283"/>
    </location>
</feature>
<feature type="region of interest" description="Disordered" evidence="9">
    <location>
        <begin position="240"/>
        <end position="292"/>
    </location>
</feature>
<dbReference type="Proteomes" id="UP000193560">
    <property type="component" value="Unassembled WGS sequence"/>
</dbReference>
<dbReference type="InterPro" id="IPR047854">
    <property type="entry name" value="RFC_lid"/>
</dbReference>
<dbReference type="GO" id="GO:0005634">
    <property type="term" value="C:nucleus"/>
    <property type="evidence" value="ECO:0007669"/>
    <property type="project" value="UniProtKB-SubCell"/>
</dbReference>
<dbReference type="Pfam" id="PF25361">
    <property type="entry name" value="AAA_lid_RFC1"/>
    <property type="match status" value="1"/>
</dbReference>
<dbReference type="InterPro" id="IPR003593">
    <property type="entry name" value="AAA+_ATPase"/>
</dbReference>
<dbReference type="SUPFAM" id="SSF52113">
    <property type="entry name" value="BRCT domain"/>
    <property type="match status" value="1"/>
</dbReference>
<dbReference type="FunFam" id="3.40.50.10190:FF:000001">
    <property type="entry name" value="Replication factor C subunit 1"/>
    <property type="match status" value="1"/>
</dbReference>
<evidence type="ECO:0000256" key="4">
    <source>
        <dbReference type="ARBA" id="ARBA00022705"/>
    </source>
</evidence>
<keyword evidence="4 8" id="KW-0235">DNA replication</keyword>
<evidence type="ECO:0000313" key="11">
    <source>
        <dbReference type="EMBL" id="ORZ24576.1"/>
    </source>
</evidence>
<dbReference type="SMART" id="SM00382">
    <property type="entry name" value="AAA"/>
    <property type="match status" value="1"/>
</dbReference>
<organism evidence="11 12">
    <name type="scientific">Absidia repens</name>
    <dbReference type="NCBI Taxonomy" id="90262"/>
    <lineage>
        <taxon>Eukaryota</taxon>
        <taxon>Fungi</taxon>
        <taxon>Fungi incertae sedis</taxon>
        <taxon>Mucoromycota</taxon>
        <taxon>Mucoromycotina</taxon>
        <taxon>Mucoromycetes</taxon>
        <taxon>Mucorales</taxon>
        <taxon>Cunninghamellaceae</taxon>
        <taxon>Absidia</taxon>
    </lineage>
</organism>
<dbReference type="SUPFAM" id="SSF52540">
    <property type="entry name" value="P-loop containing nucleoside triphosphate hydrolases"/>
    <property type="match status" value="1"/>
</dbReference>